<dbReference type="InterPro" id="IPR050471">
    <property type="entry name" value="AB_hydrolase"/>
</dbReference>
<dbReference type="GO" id="GO:0016787">
    <property type="term" value="F:hydrolase activity"/>
    <property type="evidence" value="ECO:0007669"/>
    <property type="project" value="UniProtKB-KW"/>
</dbReference>
<reference evidence="3" key="1">
    <citation type="journal article" date="2019" name="Int. J. Syst. Evol. Microbiol.">
        <title>The Global Catalogue of Microorganisms (GCM) 10K type strain sequencing project: providing services to taxonomists for standard genome sequencing and annotation.</title>
        <authorList>
            <consortium name="The Broad Institute Genomics Platform"/>
            <consortium name="The Broad Institute Genome Sequencing Center for Infectious Disease"/>
            <person name="Wu L."/>
            <person name="Ma J."/>
        </authorList>
    </citation>
    <scope>NUCLEOTIDE SEQUENCE [LARGE SCALE GENOMIC DNA]</scope>
    <source>
        <strain evidence="3">ZS-35-S2</strain>
    </source>
</reference>
<dbReference type="Proteomes" id="UP001596203">
    <property type="component" value="Unassembled WGS sequence"/>
</dbReference>
<dbReference type="PANTHER" id="PTHR43433">
    <property type="entry name" value="HYDROLASE, ALPHA/BETA FOLD FAMILY PROTEIN"/>
    <property type="match status" value="1"/>
</dbReference>
<dbReference type="InterPro" id="IPR000073">
    <property type="entry name" value="AB_hydrolase_1"/>
</dbReference>
<keyword evidence="2" id="KW-0378">Hydrolase</keyword>
<dbReference type="RefSeq" id="WP_377425476.1">
    <property type="nucleotide sequence ID" value="NZ_JBHSPR010000020.1"/>
</dbReference>
<evidence type="ECO:0000313" key="3">
    <source>
        <dbReference type="Proteomes" id="UP001596203"/>
    </source>
</evidence>
<dbReference type="PANTHER" id="PTHR43433:SF10">
    <property type="entry name" value="AB HYDROLASE-1 DOMAIN-CONTAINING PROTEIN"/>
    <property type="match status" value="1"/>
</dbReference>
<organism evidence="2 3">
    <name type="scientific">Plantactinospora solaniradicis</name>
    <dbReference type="NCBI Taxonomy" id="1723736"/>
    <lineage>
        <taxon>Bacteria</taxon>
        <taxon>Bacillati</taxon>
        <taxon>Actinomycetota</taxon>
        <taxon>Actinomycetes</taxon>
        <taxon>Micromonosporales</taxon>
        <taxon>Micromonosporaceae</taxon>
        <taxon>Plantactinospora</taxon>
    </lineage>
</organism>
<dbReference type="Pfam" id="PF00561">
    <property type="entry name" value="Abhydrolase_1"/>
    <property type="match status" value="1"/>
</dbReference>
<dbReference type="EMBL" id="JBHSPR010000020">
    <property type="protein sequence ID" value="MFC6019493.1"/>
    <property type="molecule type" value="Genomic_DNA"/>
</dbReference>
<name>A0ABW1KGL0_9ACTN</name>
<evidence type="ECO:0000313" key="2">
    <source>
        <dbReference type="EMBL" id="MFC6019493.1"/>
    </source>
</evidence>
<proteinExistence type="predicted"/>
<accession>A0ABW1KGL0</accession>
<keyword evidence="3" id="KW-1185">Reference proteome</keyword>
<evidence type="ECO:0000259" key="1">
    <source>
        <dbReference type="Pfam" id="PF00561"/>
    </source>
</evidence>
<dbReference type="InterPro" id="IPR029058">
    <property type="entry name" value="AB_hydrolase_fold"/>
</dbReference>
<comment type="caution">
    <text evidence="2">The sequence shown here is derived from an EMBL/GenBank/DDBJ whole genome shotgun (WGS) entry which is preliminary data.</text>
</comment>
<dbReference type="Gene3D" id="3.40.50.1820">
    <property type="entry name" value="alpha/beta hydrolase"/>
    <property type="match status" value="1"/>
</dbReference>
<gene>
    <name evidence="2" type="ORF">ACFP2T_25205</name>
</gene>
<protein>
    <submittedName>
        <fullName evidence="2">Alpha/beta fold hydrolase</fullName>
    </submittedName>
</protein>
<sequence length="323" mass="34917">MAREGEPAESEFAYRADSKRVAYEVSGAPDGFPVFLMHGTPGSRTGPAPRGIVLHRLGVKLISYDRPGYGDSDRVEGRHVADAARDVELIADTLGLERFSIAGRSGGGPHALACAADEHLRRRVVRVAVLVSPAPSDAAELDWFDGMNAGNVRGFGAGATDTVSMVEEIRRRAERAAEDPRFLLEDLMREMPAADRRVVNSPAIRRLLADTYEIAMKTGPYGWIDDVLALRRSWKFDLGDIDARATKIRLWHGAEDTFAPVSHAQWLGAQLPGAEIEVQPGAAHFDAVEALPRILHWLATPALATPAPAPVARNVLIGAPTGQ</sequence>
<feature type="domain" description="AB hydrolase-1" evidence="1">
    <location>
        <begin position="33"/>
        <end position="288"/>
    </location>
</feature>
<dbReference type="SUPFAM" id="SSF53474">
    <property type="entry name" value="alpha/beta-Hydrolases"/>
    <property type="match status" value="1"/>
</dbReference>